<dbReference type="InterPro" id="IPR013320">
    <property type="entry name" value="ConA-like_dom_sf"/>
</dbReference>
<proteinExistence type="inferred from homology"/>
<keyword evidence="5" id="KW-1185">Reference proteome</keyword>
<protein>
    <recommendedName>
        <fullName evidence="3">Legume lectin domain-containing protein</fullName>
    </recommendedName>
</protein>
<accession>A0A0S3TAP8</accession>
<name>A0A0S3TAP8_PHAAN</name>
<dbReference type="Proteomes" id="UP000291084">
    <property type="component" value="Chromosome 11"/>
</dbReference>
<dbReference type="SUPFAM" id="SSF49899">
    <property type="entry name" value="Concanavalin A-like lectins/glucanases"/>
    <property type="match status" value="1"/>
</dbReference>
<keyword evidence="2" id="KW-0430">Lectin</keyword>
<dbReference type="GO" id="GO:0030246">
    <property type="term" value="F:carbohydrate binding"/>
    <property type="evidence" value="ECO:0007669"/>
    <property type="project" value="UniProtKB-KW"/>
</dbReference>
<sequence length="242" mass="27072">MTQQQCNRSWKCNPLNRSSRCDWGHSKFEVRLYGTGVQTMTPLTATPMSRHCHVKVLLLQNCPQFVFTFLGSSFYGATTSTAATTITVGNLCYDEFGIGGRDLLGHLRWSVEGVSGGDQRLQLVLLWMRVLPTKVLITKTSSNSSSSSITSFSTSFVFSVLPQITTSPGFDLAFVLNNNTDPLGALARQYFGLFTNATSPTFFPLSLSNLTPASEGAKHDTRRFPTPQVWWGRWVTWRRRWP</sequence>
<organism evidence="4 5">
    <name type="scientific">Vigna angularis var. angularis</name>
    <dbReference type="NCBI Taxonomy" id="157739"/>
    <lineage>
        <taxon>Eukaryota</taxon>
        <taxon>Viridiplantae</taxon>
        <taxon>Streptophyta</taxon>
        <taxon>Embryophyta</taxon>
        <taxon>Tracheophyta</taxon>
        <taxon>Spermatophyta</taxon>
        <taxon>Magnoliopsida</taxon>
        <taxon>eudicotyledons</taxon>
        <taxon>Gunneridae</taxon>
        <taxon>Pentapetalae</taxon>
        <taxon>rosids</taxon>
        <taxon>fabids</taxon>
        <taxon>Fabales</taxon>
        <taxon>Fabaceae</taxon>
        <taxon>Papilionoideae</taxon>
        <taxon>50 kb inversion clade</taxon>
        <taxon>NPAAA clade</taxon>
        <taxon>indigoferoid/millettioid clade</taxon>
        <taxon>Phaseoleae</taxon>
        <taxon>Vigna</taxon>
    </lineage>
</organism>
<evidence type="ECO:0000256" key="2">
    <source>
        <dbReference type="ARBA" id="ARBA00022734"/>
    </source>
</evidence>
<gene>
    <name evidence="4" type="primary">Vigan.11G138100</name>
    <name evidence="4" type="ORF">VIGAN_11138100</name>
</gene>
<feature type="domain" description="Legume lectin" evidence="3">
    <location>
        <begin position="144"/>
        <end position="199"/>
    </location>
</feature>
<evidence type="ECO:0000256" key="1">
    <source>
        <dbReference type="ARBA" id="ARBA00007606"/>
    </source>
</evidence>
<dbReference type="Pfam" id="PF00139">
    <property type="entry name" value="Lectin_legB"/>
    <property type="match status" value="1"/>
</dbReference>
<reference evidence="4 5" key="1">
    <citation type="journal article" date="2015" name="Sci. Rep.">
        <title>The power of single molecule real-time sequencing technology in the de novo assembly of a eukaryotic genome.</title>
        <authorList>
            <person name="Sakai H."/>
            <person name="Naito K."/>
            <person name="Ogiso-Tanaka E."/>
            <person name="Takahashi Y."/>
            <person name="Iseki K."/>
            <person name="Muto C."/>
            <person name="Satou K."/>
            <person name="Teruya K."/>
            <person name="Shiroma A."/>
            <person name="Shimoji M."/>
            <person name="Hirano T."/>
            <person name="Itoh T."/>
            <person name="Kaga A."/>
            <person name="Tomooka N."/>
        </authorList>
    </citation>
    <scope>NUCLEOTIDE SEQUENCE [LARGE SCALE GENOMIC DNA]</scope>
    <source>
        <strain evidence="5">cv. Shumari</strain>
    </source>
</reference>
<dbReference type="InterPro" id="IPR001220">
    <property type="entry name" value="Legume_lectin_dom"/>
</dbReference>
<dbReference type="Gene3D" id="2.60.120.200">
    <property type="match status" value="1"/>
</dbReference>
<comment type="similarity">
    <text evidence="1">Belongs to the leguminous lectin family.</text>
</comment>
<evidence type="ECO:0000313" key="4">
    <source>
        <dbReference type="EMBL" id="BAU01984.1"/>
    </source>
</evidence>
<dbReference type="AlphaFoldDB" id="A0A0S3TAP8"/>
<evidence type="ECO:0000259" key="3">
    <source>
        <dbReference type="Pfam" id="PF00139"/>
    </source>
</evidence>
<dbReference type="EMBL" id="AP015044">
    <property type="protein sequence ID" value="BAU01984.1"/>
    <property type="molecule type" value="Genomic_DNA"/>
</dbReference>
<evidence type="ECO:0000313" key="5">
    <source>
        <dbReference type="Proteomes" id="UP000291084"/>
    </source>
</evidence>